<dbReference type="GO" id="GO:0000124">
    <property type="term" value="C:SAGA complex"/>
    <property type="evidence" value="ECO:0007669"/>
    <property type="project" value="InterPro"/>
</dbReference>
<dbReference type="FunFam" id="1.10.20.10:FF:000034">
    <property type="entry name" value="STAGA complex 65 subunit gamma"/>
    <property type="match status" value="1"/>
</dbReference>
<dbReference type="AlphaFoldDB" id="A0AAN9B2R4"/>
<dbReference type="PANTHER" id="PTHR28598">
    <property type="entry name" value="STAGA COMPLEX 65 SUBUNIT GAMMA"/>
    <property type="match status" value="1"/>
</dbReference>
<dbReference type="InterPro" id="IPR006565">
    <property type="entry name" value="BTP"/>
</dbReference>
<protein>
    <recommendedName>
        <fullName evidence="9">STAGA complex 65 subunit gamma</fullName>
    </recommendedName>
    <alternativeName>
        <fullName evidence="11">SPTF-associated factor 65 gamma</fullName>
    </alternativeName>
    <alternativeName>
        <fullName evidence="10">Suppressor of Ty 7-like</fullName>
    </alternativeName>
</protein>
<dbReference type="SMART" id="SM00576">
    <property type="entry name" value="BTP"/>
    <property type="match status" value="1"/>
</dbReference>
<evidence type="ECO:0000256" key="8">
    <source>
        <dbReference type="ARBA" id="ARBA00065102"/>
    </source>
</evidence>
<feature type="domain" description="Bromodomain associated" evidence="13">
    <location>
        <begin position="150"/>
        <end position="229"/>
    </location>
</feature>
<organism evidence="14 15">
    <name type="scientific">Littorina saxatilis</name>
    <dbReference type="NCBI Taxonomy" id="31220"/>
    <lineage>
        <taxon>Eukaryota</taxon>
        <taxon>Metazoa</taxon>
        <taxon>Spiralia</taxon>
        <taxon>Lophotrochozoa</taxon>
        <taxon>Mollusca</taxon>
        <taxon>Gastropoda</taxon>
        <taxon>Caenogastropoda</taxon>
        <taxon>Littorinimorpha</taxon>
        <taxon>Littorinoidea</taxon>
        <taxon>Littorinidae</taxon>
        <taxon>Littorina</taxon>
    </lineage>
</organism>
<evidence type="ECO:0000256" key="5">
    <source>
        <dbReference type="ARBA" id="ARBA00023015"/>
    </source>
</evidence>
<dbReference type="Gene3D" id="1.10.20.10">
    <property type="entry name" value="Histone, subunit A"/>
    <property type="match status" value="1"/>
</dbReference>
<dbReference type="PANTHER" id="PTHR28598:SF1">
    <property type="entry name" value="STAGA COMPLEX 65 SUBUNIT GAMMA"/>
    <property type="match status" value="1"/>
</dbReference>
<evidence type="ECO:0000256" key="12">
    <source>
        <dbReference type="SAM" id="MobiDB-lite"/>
    </source>
</evidence>
<feature type="compositionally biased region" description="Basic and acidic residues" evidence="12">
    <location>
        <begin position="346"/>
        <end position="355"/>
    </location>
</feature>
<comment type="subcellular location">
    <subcellularLocation>
        <location evidence="1">Nucleus</location>
    </subcellularLocation>
</comment>
<dbReference type="EMBL" id="JBAMIC010000013">
    <property type="protein sequence ID" value="KAK7097852.1"/>
    <property type="molecule type" value="Genomic_DNA"/>
</dbReference>
<evidence type="ECO:0000256" key="3">
    <source>
        <dbReference type="ARBA" id="ARBA00022553"/>
    </source>
</evidence>
<evidence type="ECO:0000256" key="6">
    <source>
        <dbReference type="ARBA" id="ARBA00023163"/>
    </source>
</evidence>
<keyword evidence="3" id="KW-0597">Phosphoprotein</keyword>
<dbReference type="Pfam" id="PF07524">
    <property type="entry name" value="Bromo_TP"/>
    <property type="match status" value="1"/>
</dbReference>
<evidence type="ECO:0000256" key="2">
    <source>
        <dbReference type="ARBA" id="ARBA00022499"/>
    </source>
</evidence>
<feature type="region of interest" description="Disordered" evidence="12">
    <location>
        <begin position="328"/>
        <end position="424"/>
    </location>
</feature>
<evidence type="ECO:0000256" key="7">
    <source>
        <dbReference type="ARBA" id="ARBA00023242"/>
    </source>
</evidence>
<name>A0AAN9B2R4_9CAEN</name>
<dbReference type="InterPro" id="IPR039460">
    <property type="entry name" value="SUPT7L/Spt7"/>
</dbReference>
<reference evidence="14 15" key="1">
    <citation type="submission" date="2024-02" db="EMBL/GenBank/DDBJ databases">
        <title>Chromosome-scale genome assembly of the rough periwinkle Littorina saxatilis.</title>
        <authorList>
            <person name="De Jode A."/>
            <person name="Faria R."/>
            <person name="Formenti G."/>
            <person name="Sims Y."/>
            <person name="Smith T.P."/>
            <person name="Tracey A."/>
            <person name="Wood J.M.D."/>
            <person name="Zagrodzka Z.B."/>
            <person name="Johannesson K."/>
            <person name="Butlin R.K."/>
            <person name="Leder E.H."/>
        </authorList>
    </citation>
    <scope>NUCLEOTIDE SEQUENCE [LARGE SCALE GENOMIC DNA]</scope>
    <source>
        <strain evidence="14">Snail1</strain>
        <tissue evidence="14">Muscle</tissue>
    </source>
</reference>
<dbReference type="GO" id="GO:0003713">
    <property type="term" value="F:transcription coactivator activity"/>
    <property type="evidence" value="ECO:0007669"/>
    <property type="project" value="TreeGrafter"/>
</dbReference>
<dbReference type="GO" id="GO:0046982">
    <property type="term" value="F:protein heterodimerization activity"/>
    <property type="evidence" value="ECO:0007669"/>
    <property type="project" value="InterPro"/>
</dbReference>
<keyword evidence="15" id="KW-1185">Reference proteome</keyword>
<evidence type="ECO:0000256" key="9">
    <source>
        <dbReference type="ARBA" id="ARBA00074250"/>
    </source>
</evidence>
<accession>A0AAN9B2R4</accession>
<evidence type="ECO:0000256" key="4">
    <source>
        <dbReference type="ARBA" id="ARBA00022843"/>
    </source>
</evidence>
<dbReference type="CDD" id="cd06847">
    <property type="entry name" value="HFD_SUPT7L"/>
    <property type="match status" value="1"/>
</dbReference>
<evidence type="ECO:0000256" key="10">
    <source>
        <dbReference type="ARBA" id="ARBA00082307"/>
    </source>
</evidence>
<sequence>MSGFWGDIPTAPEQDSGIAALEREELSKPRAVEVEGPPLFQPSSRHHPPSNEPLPAKWFQIDPTTQHTIRLLQHARKTRQAIQTIQQQAAQTDVKKSSEGESGFPTVPPIPEYDGPPLKHVPQPPFGYLAPDFDSDFAKGIGESPPEIDEIACRRLMRRSVAAILAHLSFESAPESVLETLTDATHEYYQQFMNHLRYAADSASMHGQAGFPDIMEQVFHEMGIGSVTELHDFYQTRVLSYHTNMMETCQQLVAEYDKQKEPMASAVKSPNANSTAQKDVFNVIRIKEESSADIQFPVLDENDEVTEAEQLLQLEGLGSFEITVEHETAGGLTTEVESKWPQSVKTEQDKAKSVDSSDEPVNVTDTSGSVGGQDSVPQTPRTPRDPITEAGETSQDPGSVSAVVSSPPTPSSTGPSKVKKKKSS</sequence>
<evidence type="ECO:0000256" key="1">
    <source>
        <dbReference type="ARBA" id="ARBA00004123"/>
    </source>
</evidence>
<comment type="subunit">
    <text evidence="8">Component of the STAGA transcription coactivator-HAT complex, at least composed of SUPT3H, SUPT7L, GCN5L2, TAF5L, TAF6L, TADA3L, TAD1L, TAF10, TAF12 and TAF9.</text>
</comment>
<comment type="caution">
    <text evidence="14">The sequence shown here is derived from an EMBL/GenBank/DDBJ whole genome shotgun (WGS) entry which is preliminary data.</text>
</comment>
<dbReference type="Proteomes" id="UP001374579">
    <property type="component" value="Unassembled WGS sequence"/>
</dbReference>
<keyword evidence="4" id="KW-0832">Ubl conjugation</keyword>
<dbReference type="GO" id="GO:0005634">
    <property type="term" value="C:nucleus"/>
    <property type="evidence" value="ECO:0007669"/>
    <property type="project" value="UniProtKB-SubCell"/>
</dbReference>
<gene>
    <name evidence="14" type="ORF">V1264_004771</name>
</gene>
<keyword evidence="6" id="KW-0804">Transcription</keyword>
<evidence type="ECO:0000313" key="15">
    <source>
        <dbReference type="Proteomes" id="UP001374579"/>
    </source>
</evidence>
<dbReference type="InterPro" id="IPR009072">
    <property type="entry name" value="Histone-fold"/>
</dbReference>
<evidence type="ECO:0000259" key="13">
    <source>
        <dbReference type="SMART" id="SM00576"/>
    </source>
</evidence>
<keyword evidence="2" id="KW-1017">Isopeptide bond</keyword>
<evidence type="ECO:0000313" key="14">
    <source>
        <dbReference type="EMBL" id="KAK7097852.1"/>
    </source>
</evidence>
<proteinExistence type="predicted"/>
<feature type="compositionally biased region" description="Low complexity" evidence="12">
    <location>
        <begin position="397"/>
        <end position="416"/>
    </location>
</feature>
<keyword evidence="7" id="KW-0539">Nucleus</keyword>
<evidence type="ECO:0000256" key="11">
    <source>
        <dbReference type="ARBA" id="ARBA00084075"/>
    </source>
</evidence>
<feature type="region of interest" description="Disordered" evidence="12">
    <location>
        <begin position="27"/>
        <end position="54"/>
    </location>
</feature>
<keyword evidence="5" id="KW-0805">Transcription regulation</keyword>